<dbReference type="InterPro" id="IPR023214">
    <property type="entry name" value="HAD_sf"/>
</dbReference>
<dbReference type="PANTHER" id="PTHR12725:SF117">
    <property type="entry name" value="HALOACID DEHALOGENASE-LIKE HYDROLASE"/>
    <property type="match status" value="1"/>
</dbReference>
<dbReference type="GO" id="GO:0016787">
    <property type="term" value="F:hydrolase activity"/>
    <property type="evidence" value="ECO:0007669"/>
    <property type="project" value="UniProtKB-KW"/>
</dbReference>
<dbReference type="PANTHER" id="PTHR12725">
    <property type="entry name" value="HALOACID DEHALOGENASE-LIKE HYDROLASE"/>
    <property type="match status" value="1"/>
</dbReference>
<dbReference type="InterPro" id="IPR010237">
    <property type="entry name" value="Pyr-5-nucltdase"/>
</dbReference>
<organism evidence="1 2">
    <name type="scientific">Albimonas pacifica</name>
    <dbReference type="NCBI Taxonomy" id="1114924"/>
    <lineage>
        <taxon>Bacteria</taxon>
        <taxon>Pseudomonadati</taxon>
        <taxon>Pseudomonadota</taxon>
        <taxon>Alphaproteobacteria</taxon>
        <taxon>Rhodobacterales</taxon>
        <taxon>Paracoccaceae</taxon>
        <taxon>Albimonas</taxon>
    </lineage>
</organism>
<evidence type="ECO:0000313" key="1">
    <source>
        <dbReference type="EMBL" id="SFI37709.1"/>
    </source>
</evidence>
<dbReference type="SFLD" id="SFLDS00003">
    <property type="entry name" value="Haloacid_Dehalogenase"/>
    <property type="match status" value="1"/>
</dbReference>
<accession>A0A1I3HQ49</accession>
<dbReference type="EMBL" id="FOQH01000006">
    <property type="protein sequence ID" value="SFI37709.1"/>
    <property type="molecule type" value="Genomic_DNA"/>
</dbReference>
<dbReference type="SUPFAM" id="SSF56784">
    <property type="entry name" value="HAD-like"/>
    <property type="match status" value="1"/>
</dbReference>
<keyword evidence="1" id="KW-0378">Hydrolase</keyword>
<proteinExistence type="predicted"/>
<dbReference type="NCBIfam" id="TIGR01993">
    <property type="entry name" value="Pyr-5-nucltdase"/>
    <property type="match status" value="1"/>
</dbReference>
<dbReference type="Proteomes" id="UP000199377">
    <property type="component" value="Unassembled WGS sequence"/>
</dbReference>
<dbReference type="AlphaFoldDB" id="A0A1I3HQ49"/>
<reference evidence="1 2" key="1">
    <citation type="submission" date="2016-10" db="EMBL/GenBank/DDBJ databases">
        <authorList>
            <person name="de Groot N.N."/>
        </authorList>
    </citation>
    <scope>NUCLEOTIDE SEQUENCE [LARGE SCALE GENOMIC DNA]</scope>
    <source>
        <strain evidence="1 2">CGMCC 1.11030</strain>
    </source>
</reference>
<dbReference type="NCBIfam" id="TIGR01509">
    <property type="entry name" value="HAD-SF-IA-v3"/>
    <property type="match status" value="1"/>
</dbReference>
<sequence length="242" mass="26890">MDAAAGGCYRRAMSLATLSPDPDPDALRRAFARVETWVFDLDNTLYPPQERLFDQIEAKIAAFVIRELGVDEAEASRLRRAYWHDHGTTLAGLMIHHGIDPDPFLEFVHDIDFAPLKRNARLRAAIAALPGRSIVYTNGTARYARQVTEAIGIEDLFEAFYGVESAFYTPKPAPAAYTRIFGADGLDPKRAAMFEDDPRNLRAPRELGLETVWVDPAAGEAEAPPHVQHQTDDLAGFLEKLV</sequence>
<gene>
    <name evidence="1" type="ORF">SAMN05216258_106110</name>
</gene>
<dbReference type="InterPro" id="IPR036412">
    <property type="entry name" value="HAD-like_sf"/>
</dbReference>
<dbReference type="InterPro" id="IPR006439">
    <property type="entry name" value="HAD-SF_hydro_IA"/>
</dbReference>
<dbReference type="Gene3D" id="3.40.50.1000">
    <property type="entry name" value="HAD superfamily/HAD-like"/>
    <property type="match status" value="1"/>
</dbReference>
<protein>
    <submittedName>
        <fullName evidence="1">Putative hydrolase of the HAD superfamily</fullName>
    </submittedName>
</protein>
<dbReference type="Gene3D" id="1.10.150.450">
    <property type="match status" value="1"/>
</dbReference>
<dbReference type="Pfam" id="PF00702">
    <property type="entry name" value="Hydrolase"/>
    <property type="match status" value="1"/>
</dbReference>
<dbReference type="SFLD" id="SFLDG01132">
    <property type="entry name" value="C1.5.3:_5'-Nucleotidase_Like"/>
    <property type="match status" value="1"/>
</dbReference>
<dbReference type="SFLD" id="SFLDG01129">
    <property type="entry name" value="C1.5:_HAD__Beta-PGM__Phosphata"/>
    <property type="match status" value="1"/>
</dbReference>
<evidence type="ECO:0000313" key="2">
    <source>
        <dbReference type="Proteomes" id="UP000199377"/>
    </source>
</evidence>
<keyword evidence="2" id="KW-1185">Reference proteome</keyword>
<dbReference type="STRING" id="1114924.SAMN05216258_106110"/>
<name>A0A1I3HQ49_9RHOB</name>